<sequence length="70" mass="8079">MSRDMDAHNIAAFIRNREVKSSITRAFQRRFQLHPPFVERLGLETETRGFNLQESLSLIIASMNNTGKET</sequence>
<accession>A0A9W9Y7Y0</accession>
<protein>
    <submittedName>
        <fullName evidence="1">WD and tetratricopeptide repeat protein</fullName>
    </submittedName>
</protein>
<dbReference type="Proteomes" id="UP001163046">
    <property type="component" value="Unassembled WGS sequence"/>
</dbReference>
<proteinExistence type="predicted"/>
<reference evidence="1" key="1">
    <citation type="submission" date="2023-01" db="EMBL/GenBank/DDBJ databases">
        <title>Genome assembly of the deep-sea coral Lophelia pertusa.</title>
        <authorList>
            <person name="Herrera S."/>
            <person name="Cordes E."/>
        </authorList>
    </citation>
    <scope>NUCLEOTIDE SEQUENCE</scope>
    <source>
        <strain evidence="1">USNM1676648</strain>
        <tissue evidence="1">Polyp</tissue>
    </source>
</reference>
<name>A0A9W9Y7Y0_9CNID</name>
<dbReference type="EMBL" id="MU827823">
    <property type="protein sequence ID" value="KAJ7321778.1"/>
    <property type="molecule type" value="Genomic_DNA"/>
</dbReference>
<keyword evidence="2" id="KW-1185">Reference proteome</keyword>
<dbReference type="AlphaFoldDB" id="A0A9W9Y7Y0"/>
<comment type="caution">
    <text evidence="1">The sequence shown here is derived from an EMBL/GenBank/DDBJ whole genome shotgun (WGS) entry which is preliminary data.</text>
</comment>
<organism evidence="1 2">
    <name type="scientific">Desmophyllum pertusum</name>
    <dbReference type="NCBI Taxonomy" id="174260"/>
    <lineage>
        <taxon>Eukaryota</taxon>
        <taxon>Metazoa</taxon>
        <taxon>Cnidaria</taxon>
        <taxon>Anthozoa</taxon>
        <taxon>Hexacorallia</taxon>
        <taxon>Scleractinia</taxon>
        <taxon>Caryophylliina</taxon>
        <taxon>Caryophylliidae</taxon>
        <taxon>Desmophyllum</taxon>
    </lineage>
</organism>
<evidence type="ECO:0000313" key="2">
    <source>
        <dbReference type="Proteomes" id="UP001163046"/>
    </source>
</evidence>
<evidence type="ECO:0000313" key="1">
    <source>
        <dbReference type="EMBL" id="KAJ7321778.1"/>
    </source>
</evidence>
<gene>
    <name evidence="1" type="primary">WDTC1_1</name>
    <name evidence="1" type="ORF">OS493_033886</name>
</gene>